<dbReference type="PANTHER" id="PTHR33269:SF17">
    <property type="entry name" value="NADH-UBIQUINONE OXIDOREDUCTASE CHAIN 6"/>
    <property type="match status" value="1"/>
</dbReference>
<sequence length="175" mass="18974">MPIENIIFYAFLGLTGLSALFILLSKNILYSAFALIATFIGMAGIFVLLGAEFVAITQILVYVGGILILMVFGIMLTNRLSQAKVETEVYNKFFGILISVGLFYILAKAIEMADFANMGWMKNAPSSPSSVRDLGMKIMTDYVLVFEVIGILLLLALIGAVRIAGNTREEGTDAA</sequence>
<comment type="catalytic activity">
    <reaction evidence="2">
        <text>a quinone + NADH + 5 H(+)(in) = a quinol + NAD(+) + 4 H(+)(out)</text>
        <dbReference type="Rhea" id="RHEA:57888"/>
        <dbReference type="ChEBI" id="CHEBI:15378"/>
        <dbReference type="ChEBI" id="CHEBI:24646"/>
        <dbReference type="ChEBI" id="CHEBI:57540"/>
        <dbReference type="ChEBI" id="CHEBI:57945"/>
        <dbReference type="ChEBI" id="CHEBI:132124"/>
    </reaction>
</comment>
<feature type="transmembrane region" description="Helical" evidence="2">
    <location>
        <begin position="89"/>
        <end position="107"/>
    </location>
</feature>
<dbReference type="Proteomes" id="UP000036908">
    <property type="component" value="Unassembled WGS sequence"/>
</dbReference>
<comment type="similarity">
    <text evidence="1 2">Belongs to the complex I subunit 6 family.</text>
</comment>
<dbReference type="RefSeq" id="WP_071426775.1">
    <property type="nucleotide sequence ID" value="NZ_JSVA01000011.1"/>
</dbReference>
<keyword evidence="2" id="KW-0472">Membrane</keyword>
<gene>
    <name evidence="3" type="ORF">OB69_11540</name>
</gene>
<dbReference type="GO" id="GO:0005886">
    <property type="term" value="C:plasma membrane"/>
    <property type="evidence" value="ECO:0007669"/>
    <property type="project" value="UniProtKB-SubCell"/>
</dbReference>
<dbReference type="Gene3D" id="1.20.120.1200">
    <property type="entry name" value="NADH-ubiquinone/plastoquinone oxidoreductase chain 6, subunit NuoJ"/>
    <property type="match status" value="1"/>
</dbReference>
<keyword evidence="2" id="KW-0520">NAD</keyword>
<dbReference type="EMBL" id="JSVA01000011">
    <property type="protein sequence ID" value="KOF02554.1"/>
    <property type="molecule type" value="Genomic_DNA"/>
</dbReference>
<feature type="transmembrane region" description="Helical" evidence="2">
    <location>
        <begin position="29"/>
        <end position="49"/>
    </location>
</feature>
<proteinExistence type="inferred from homology"/>
<keyword evidence="2" id="KW-1133">Transmembrane helix</keyword>
<dbReference type="GO" id="GO:0008137">
    <property type="term" value="F:NADH dehydrogenase (ubiquinone) activity"/>
    <property type="evidence" value="ECO:0007669"/>
    <property type="project" value="UniProtKB-UniRule"/>
</dbReference>
<comment type="caution">
    <text evidence="3">The sequence shown here is derived from an EMBL/GenBank/DDBJ whole genome shotgun (WGS) entry which is preliminary data.</text>
</comment>
<keyword evidence="2" id="KW-0874">Quinone</keyword>
<dbReference type="InterPro" id="IPR042106">
    <property type="entry name" value="Nuo/plastoQ_OxRdtase_6_NuoJ"/>
</dbReference>
<evidence type="ECO:0000256" key="2">
    <source>
        <dbReference type="RuleBase" id="RU004429"/>
    </source>
</evidence>
<evidence type="ECO:0000313" key="3">
    <source>
        <dbReference type="EMBL" id="KOF02554.1"/>
    </source>
</evidence>
<evidence type="ECO:0000313" key="4">
    <source>
        <dbReference type="Proteomes" id="UP000036908"/>
    </source>
</evidence>
<dbReference type="AlphaFoldDB" id="A0A0L8AJL7"/>
<reference evidence="4" key="1">
    <citation type="submission" date="2014-11" db="EMBL/GenBank/DDBJ databases">
        <title>Genome sequencing of Roseivirga sp. D-25.</title>
        <authorList>
            <person name="Selvaratnam C."/>
            <person name="Thevarajoo S."/>
            <person name="Goh K.M."/>
            <person name="Eee R."/>
            <person name="Chan K.-G."/>
            <person name="Chong C.S."/>
        </authorList>
    </citation>
    <scope>NUCLEOTIDE SEQUENCE [LARGE SCALE GENOMIC DNA]</scope>
    <source>
        <strain evidence="4">D-25</strain>
    </source>
</reference>
<organism evidence="3 4">
    <name type="scientific">Roseivirga seohaensis subsp. aquiponti</name>
    <dbReference type="NCBI Taxonomy" id="1566026"/>
    <lineage>
        <taxon>Bacteria</taxon>
        <taxon>Pseudomonadati</taxon>
        <taxon>Bacteroidota</taxon>
        <taxon>Cytophagia</taxon>
        <taxon>Cytophagales</taxon>
        <taxon>Roseivirgaceae</taxon>
        <taxon>Roseivirga</taxon>
    </lineage>
</organism>
<comment type="function">
    <text evidence="2">NDH-1 shuttles electrons from NADH, via FMN and iron-sulfur (Fe-S) centers, to quinones in the respiratory chain. Couples the redox reaction to proton translocation (for every two electrons transferred, four hydrogen ions are translocated across the cytoplasmic membrane), and thus conserves the redox energy in a proton gradient.</text>
</comment>
<keyword evidence="4" id="KW-1185">Reference proteome</keyword>
<dbReference type="Pfam" id="PF00499">
    <property type="entry name" value="Oxidored_q3"/>
    <property type="match status" value="1"/>
</dbReference>
<dbReference type="OrthoDB" id="981464at2"/>
<feature type="transmembrane region" description="Helical" evidence="2">
    <location>
        <begin position="6"/>
        <end position="24"/>
    </location>
</feature>
<protein>
    <recommendedName>
        <fullName evidence="2">NADH-quinone oxidoreductase subunit J</fullName>
        <ecNumber evidence="2">7.1.1.-</ecNumber>
    </recommendedName>
</protein>
<feature type="transmembrane region" description="Helical" evidence="2">
    <location>
        <begin position="142"/>
        <end position="161"/>
    </location>
</feature>
<dbReference type="GO" id="GO:0048038">
    <property type="term" value="F:quinone binding"/>
    <property type="evidence" value="ECO:0007669"/>
    <property type="project" value="UniProtKB-UniRule"/>
</dbReference>
<comment type="subcellular location">
    <subcellularLocation>
        <location evidence="2">Cell membrane</location>
        <topology evidence="2">Multi-pass membrane protein</topology>
    </subcellularLocation>
</comment>
<keyword evidence="2" id="KW-0812">Transmembrane</keyword>
<dbReference type="PANTHER" id="PTHR33269">
    <property type="entry name" value="NADH-UBIQUINONE OXIDOREDUCTASE CHAIN 6"/>
    <property type="match status" value="1"/>
</dbReference>
<feature type="transmembrane region" description="Helical" evidence="2">
    <location>
        <begin position="55"/>
        <end position="77"/>
    </location>
</feature>
<accession>A0A0L8AJL7</accession>
<dbReference type="EC" id="7.1.1.-" evidence="2"/>
<dbReference type="InterPro" id="IPR001457">
    <property type="entry name" value="NADH_UbQ/plastoQ_OxRdtase_su6"/>
</dbReference>
<evidence type="ECO:0000256" key="1">
    <source>
        <dbReference type="ARBA" id="ARBA00005698"/>
    </source>
</evidence>
<keyword evidence="2" id="KW-1003">Cell membrane</keyword>
<dbReference type="PATRIC" id="fig|1566026.4.peg.593"/>
<name>A0A0L8AJL7_9BACT</name>